<comment type="caution">
    <text evidence="2">The sequence shown here is derived from an EMBL/GenBank/DDBJ whole genome shotgun (WGS) entry which is preliminary data.</text>
</comment>
<keyword evidence="1" id="KW-0732">Signal</keyword>
<feature type="signal peptide" evidence="1">
    <location>
        <begin position="1"/>
        <end position="21"/>
    </location>
</feature>
<protein>
    <submittedName>
        <fullName evidence="2">Uncharacterized protein</fullName>
    </submittedName>
</protein>
<keyword evidence="3" id="KW-1185">Reference proteome</keyword>
<organism evidence="2 3">
    <name type="scientific">Lacibacter luteus</name>
    <dbReference type="NCBI Taxonomy" id="2508719"/>
    <lineage>
        <taxon>Bacteria</taxon>
        <taxon>Pseudomonadati</taxon>
        <taxon>Bacteroidota</taxon>
        <taxon>Chitinophagia</taxon>
        <taxon>Chitinophagales</taxon>
        <taxon>Chitinophagaceae</taxon>
        <taxon>Lacibacter</taxon>
    </lineage>
</organism>
<evidence type="ECO:0000256" key="1">
    <source>
        <dbReference type="SAM" id="SignalP"/>
    </source>
</evidence>
<accession>A0A4Q1CGC4</accession>
<gene>
    <name evidence="2" type="ORF">ESA94_13740</name>
</gene>
<name>A0A4Q1CGC4_9BACT</name>
<dbReference type="EMBL" id="SDHW01000004">
    <property type="protein sequence ID" value="RXK59198.1"/>
    <property type="molecule type" value="Genomic_DNA"/>
</dbReference>
<dbReference type="RefSeq" id="WP_129131502.1">
    <property type="nucleotide sequence ID" value="NZ_SDHW01000004.1"/>
</dbReference>
<feature type="chain" id="PRO_5020849275" evidence="1">
    <location>
        <begin position="22"/>
        <end position="111"/>
    </location>
</feature>
<proteinExistence type="predicted"/>
<dbReference type="Proteomes" id="UP000290204">
    <property type="component" value="Unassembled WGS sequence"/>
</dbReference>
<evidence type="ECO:0000313" key="3">
    <source>
        <dbReference type="Proteomes" id="UP000290204"/>
    </source>
</evidence>
<reference evidence="2 3" key="1">
    <citation type="submission" date="2019-01" db="EMBL/GenBank/DDBJ databases">
        <title>Lacibacter sp. strain TTM-7.</title>
        <authorList>
            <person name="Chen W.-M."/>
        </authorList>
    </citation>
    <scope>NUCLEOTIDE SEQUENCE [LARGE SCALE GENOMIC DNA]</scope>
    <source>
        <strain evidence="2 3">TTM-7</strain>
    </source>
</reference>
<sequence length="111" mass="11876">MKKIVLLAAVIVTAAVGFVLAQNNSKASKKVLTTTVWYYTGTTDEEITNPLFYSQTGSESGCGSTGNVPCAIDVPNNMTPGDAEDDLEAYLAQFAEEPSELLPEARSRKTL</sequence>
<dbReference type="AlphaFoldDB" id="A0A4Q1CGC4"/>
<evidence type="ECO:0000313" key="2">
    <source>
        <dbReference type="EMBL" id="RXK59198.1"/>
    </source>
</evidence>